<proteinExistence type="predicted"/>
<sequence length="271" mass="30479">MVRQSLIALSLMFGAAAHAQSALDYPSIWTCDSNKFNWYCDQEEAAAAPAPMPAPARSQEPAKPAAPRRIEIQDIKTAEQMRVELKRREDIAVMSPTEKNLRDYLELWQVVQDKGSVFADNWRRVVWQNPDLDYTLKRPANNAAIKLFDERRDQDQDRHLQQLAKEHGLIFFFRSDCPYCHAMAPTIRMLAEKYGIEVLPVSVDGAGLPDFPQFRDGRASAAAWGVERVPALFIGSKTTGDHAPIGFGMMALSEIVNRIFVLTGTKPGDQF</sequence>
<evidence type="ECO:0000313" key="3">
    <source>
        <dbReference type="Proteomes" id="UP000515733"/>
    </source>
</evidence>
<dbReference type="AlphaFoldDB" id="A0A6S6XYV9"/>
<keyword evidence="3" id="KW-1185">Reference proteome</keyword>
<dbReference type="PROSITE" id="PS51354">
    <property type="entry name" value="GLUTAREDOXIN_2"/>
    <property type="match status" value="1"/>
</dbReference>
<keyword evidence="1" id="KW-0732">Signal</keyword>
<dbReference type="EMBL" id="LR778302">
    <property type="protein sequence ID" value="CAB1371186.1"/>
    <property type="molecule type" value="Genomic_DNA"/>
</dbReference>
<dbReference type="Proteomes" id="UP000515733">
    <property type="component" value="Plasmid pI"/>
</dbReference>
<dbReference type="Pfam" id="PF13728">
    <property type="entry name" value="TraF"/>
    <property type="match status" value="1"/>
</dbReference>
<dbReference type="InterPro" id="IPR039555">
    <property type="entry name" value="TraF/TrbB"/>
</dbReference>
<organism evidence="2 3">
    <name type="scientific">Denitratisoma oestradiolicum</name>
    <dbReference type="NCBI Taxonomy" id="311182"/>
    <lineage>
        <taxon>Bacteria</taxon>
        <taxon>Pseudomonadati</taxon>
        <taxon>Pseudomonadota</taxon>
        <taxon>Betaproteobacteria</taxon>
        <taxon>Nitrosomonadales</taxon>
        <taxon>Sterolibacteriaceae</taxon>
        <taxon>Denitratisoma</taxon>
    </lineage>
</organism>
<name>A0A6S6XYV9_9PROT</name>
<keyword evidence="2" id="KW-0614">Plasmid</keyword>
<dbReference type="KEGG" id="doe:DENOEST_P0028"/>
<protein>
    <submittedName>
        <fullName evidence="2">TraF-like protein</fullName>
    </submittedName>
</protein>
<accession>A0A6S6XYV9</accession>
<evidence type="ECO:0000256" key="1">
    <source>
        <dbReference type="SAM" id="SignalP"/>
    </source>
</evidence>
<dbReference type="RefSeq" id="WP_183148335.1">
    <property type="nucleotide sequence ID" value="NZ_LR778302.1"/>
</dbReference>
<reference evidence="2 3" key="1">
    <citation type="submission" date="2020-03" db="EMBL/GenBank/DDBJ databases">
        <authorList>
            <consortium name="Genoscope - CEA"/>
            <person name="William W."/>
        </authorList>
    </citation>
    <scope>NUCLEOTIDE SEQUENCE [LARGE SCALE GENOMIC DNA]</scope>
    <source>
        <strain evidence="3">DSM 16959</strain>
        <plasmid evidence="2 3">pI</plasmid>
    </source>
</reference>
<geneLocation type="plasmid" evidence="2 3">
    <name>pI</name>
</geneLocation>
<dbReference type="InterPro" id="IPR036249">
    <property type="entry name" value="Thioredoxin-like_sf"/>
</dbReference>
<dbReference type="Gene3D" id="3.40.30.10">
    <property type="entry name" value="Glutaredoxin"/>
    <property type="match status" value="1"/>
</dbReference>
<feature type="signal peptide" evidence="1">
    <location>
        <begin position="1"/>
        <end position="19"/>
    </location>
</feature>
<gene>
    <name evidence="2" type="ORF">DENOEST_P0028</name>
</gene>
<evidence type="ECO:0000313" key="2">
    <source>
        <dbReference type="EMBL" id="CAB1371186.1"/>
    </source>
</evidence>
<dbReference type="SUPFAM" id="SSF52833">
    <property type="entry name" value="Thioredoxin-like"/>
    <property type="match status" value="1"/>
</dbReference>
<feature type="chain" id="PRO_5028026046" evidence="1">
    <location>
        <begin position="20"/>
        <end position="271"/>
    </location>
</feature>